<keyword evidence="2" id="KW-1185">Reference proteome</keyword>
<sequence>MSSEIVKLSSQNYHIWKTQMLLLMRNHNIDGLVDDTIEGPTASSKGMLELDQHESLLKNWILDSVSKDLLVGKIHLRSAKDIWDYLKWNYDLTLTSEIVKLSGQHNYHLWRTEMLSLVNSYIIDGLMDDTSDTLKDSSNEIMDQYDSLLRSWIFDSISQDVLLKVNMLSSTKEIWEKLKSIYGPTMSYEIDQDKSKTSETKDIITRRNEKLRRATMVGQWWEVETILRNDTNAVGEVINNDGETLLHIAVGTGHNYFVRKLLDFIEGKEILKRRSLDGSTALHIAAITGNNYAAGLLIEKEKSLIGIRNRDGTLPYVAAYSNNHFGTSVFLFKATNPKRQSKGQGLRKDLTDRNLLLDVISTKQYDLALQLLEAYQDLAVKDDAEVLMTLARNFPTGLSYSETLIYPSLSDIRERIVNKTSLLFTSVEFFQSGALTKPVEGVLLVLVTIAILVYQLILFPIWIVYLAFLMLYFLMWNIATIVVPPIKHIKKRKKEWEKAKEVLKMVCEKIDNSEPVGINHSLYKRPFLEAACQNAYEVVVEILSRSPKASRWTDKNGYNIIHLAVIYRSGKVYNLIHDIVDRKILSKSHIDSYNNNVLHLVGKLAPSNKLKRRTGAALQLQRELQWREEVKKRVVPTFTTQKNTFEETPAAITVPGGSNQTTGIPLFTKEAAFILLTSSLIKLSTFSITSGKKGRGLDKMELFE</sequence>
<organism evidence="1 2">
    <name type="scientific">Cichorium intybus</name>
    <name type="common">Chicory</name>
    <dbReference type="NCBI Taxonomy" id="13427"/>
    <lineage>
        <taxon>Eukaryota</taxon>
        <taxon>Viridiplantae</taxon>
        <taxon>Streptophyta</taxon>
        <taxon>Embryophyta</taxon>
        <taxon>Tracheophyta</taxon>
        <taxon>Spermatophyta</taxon>
        <taxon>Magnoliopsida</taxon>
        <taxon>eudicotyledons</taxon>
        <taxon>Gunneridae</taxon>
        <taxon>Pentapetalae</taxon>
        <taxon>asterids</taxon>
        <taxon>campanulids</taxon>
        <taxon>Asterales</taxon>
        <taxon>Asteraceae</taxon>
        <taxon>Cichorioideae</taxon>
        <taxon>Cichorieae</taxon>
        <taxon>Cichoriinae</taxon>
        <taxon>Cichorium</taxon>
    </lineage>
</organism>
<proteinExistence type="predicted"/>
<evidence type="ECO:0000313" key="2">
    <source>
        <dbReference type="Proteomes" id="UP001055811"/>
    </source>
</evidence>
<gene>
    <name evidence="1" type="ORF">L2E82_39066</name>
</gene>
<accession>A0ACB9AHT3</accession>
<reference evidence="1 2" key="2">
    <citation type="journal article" date="2022" name="Mol. Ecol. Resour.">
        <title>The genomes of chicory, endive, great burdock and yacon provide insights into Asteraceae paleo-polyploidization history and plant inulin production.</title>
        <authorList>
            <person name="Fan W."/>
            <person name="Wang S."/>
            <person name="Wang H."/>
            <person name="Wang A."/>
            <person name="Jiang F."/>
            <person name="Liu H."/>
            <person name="Zhao H."/>
            <person name="Xu D."/>
            <person name="Zhang Y."/>
        </authorList>
    </citation>
    <scope>NUCLEOTIDE SEQUENCE [LARGE SCALE GENOMIC DNA]</scope>
    <source>
        <strain evidence="2">cv. Punajuju</strain>
        <tissue evidence="1">Leaves</tissue>
    </source>
</reference>
<dbReference type="Proteomes" id="UP001055811">
    <property type="component" value="Linkage Group LG07"/>
</dbReference>
<dbReference type="EMBL" id="CM042015">
    <property type="protein sequence ID" value="KAI3709306.1"/>
    <property type="molecule type" value="Genomic_DNA"/>
</dbReference>
<name>A0ACB9AHT3_CICIN</name>
<reference evidence="2" key="1">
    <citation type="journal article" date="2022" name="Mol. Ecol. Resour.">
        <title>The genomes of chicory, endive, great burdock and yacon provide insights into Asteraceae palaeo-polyploidization history and plant inulin production.</title>
        <authorList>
            <person name="Fan W."/>
            <person name="Wang S."/>
            <person name="Wang H."/>
            <person name="Wang A."/>
            <person name="Jiang F."/>
            <person name="Liu H."/>
            <person name="Zhao H."/>
            <person name="Xu D."/>
            <person name="Zhang Y."/>
        </authorList>
    </citation>
    <scope>NUCLEOTIDE SEQUENCE [LARGE SCALE GENOMIC DNA]</scope>
    <source>
        <strain evidence="2">cv. Punajuju</strain>
    </source>
</reference>
<evidence type="ECO:0000313" key="1">
    <source>
        <dbReference type="EMBL" id="KAI3709306.1"/>
    </source>
</evidence>
<comment type="caution">
    <text evidence="1">The sequence shown here is derived from an EMBL/GenBank/DDBJ whole genome shotgun (WGS) entry which is preliminary data.</text>
</comment>
<protein>
    <submittedName>
        <fullName evidence="1">Uncharacterized protein</fullName>
    </submittedName>
</protein>